<name>A0A7I0NT89_STRCX</name>
<dbReference type="Proteomes" id="UP000509418">
    <property type="component" value="Chromosome"/>
</dbReference>
<feature type="compositionally biased region" description="Basic and acidic residues" evidence="1">
    <location>
        <begin position="1"/>
        <end position="18"/>
    </location>
</feature>
<feature type="region of interest" description="Disordered" evidence="1">
    <location>
        <begin position="1"/>
        <end position="20"/>
    </location>
</feature>
<proteinExistence type="predicted"/>
<accession>A0A7I0NT89</accession>
<dbReference type="EMBL" id="CP056041">
    <property type="protein sequence ID" value="QKZ16282.1"/>
    <property type="molecule type" value="Genomic_DNA"/>
</dbReference>
<evidence type="ECO:0000256" key="1">
    <source>
        <dbReference type="SAM" id="MobiDB-lite"/>
    </source>
</evidence>
<keyword evidence="3" id="KW-1185">Reference proteome</keyword>
<evidence type="ECO:0000313" key="2">
    <source>
        <dbReference type="EMBL" id="QKZ16282.1"/>
    </source>
</evidence>
<gene>
    <name evidence="2" type="ORF">HUT05_02190</name>
</gene>
<protein>
    <submittedName>
        <fullName evidence="2">Uncharacterized protein</fullName>
    </submittedName>
</protein>
<reference evidence="2 3" key="1">
    <citation type="submission" date="2020-06" db="EMBL/GenBank/DDBJ databases">
        <title>Genome mining for natural products.</title>
        <authorList>
            <person name="Zhang B."/>
            <person name="Shi J."/>
            <person name="Ge H."/>
        </authorList>
    </citation>
    <scope>NUCLEOTIDE SEQUENCE [LARGE SCALE GENOMIC DNA]</scope>
    <source>
        <strain evidence="2 3">NA02069</strain>
    </source>
</reference>
<organism evidence="2 3">
    <name type="scientific">Streptomyces chartreusis</name>
    <dbReference type="NCBI Taxonomy" id="1969"/>
    <lineage>
        <taxon>Bacteria</taxon>
        <taxon>Bacillati</taxon>
        <taxon>Actinomycetota</taxon>
        <taxon>Actinomycetes</taxon>
        <taxon>Kitasatosporales</taxon>
        <taxon>Streptomycetaceae</taxon>
        <taxon>Streptomyces</taxon>
    </lineage>
</organism>
<dbReference type="RefSeq" id="WP_176573955.1">
    <property type="nucleotide sequence ID" value="NZ_CBDRGH010000018.1"/>
</dbReference>
<evidence type="ECO:0000313" key="3">
    <source>
        <dbReference type="Proteomes" id="UP000509418"/>
    </source>
</evidence>
<sequence>MPSDGKERGHGWRGRDGPADPVFADLADSLRRGRGITLHDLLTEPGFISIGTRELADRGGLMSMPASMPRLPVGASAPLFAGDWRTT</sequence>
<dbReference type="AlphaFoldDB" id="A0A7I0NT89"/>